<comment type="similarity">
    <text evidence="2">Belongs to the 5'-AMP-activated protein kinase beta subunit family.</text>
</comment>
<name>A0A1J7JKQ3_9PEZI</name>
<dbReference type="FunFam" id="2.60.40.10:FF:000562">
    <property type="entry name" value="Snf1 kinase complex beta-subunit Gal83"/>
    <property type="match status" value="1"/>
</dbReference>
<keyword evidence="7" id="KW-1185">Reference proteome</keyword>
<feature type="compositionally biased region" description="Low complexity" evidence="4">
    <location>
        <begin position="1"/>
        <end position="21"/>
    </location>
</feature>
<feature type="compositionally biased region" description="Low complexity" evidence="4">
    <location>
        <begin position="101"/>
        <end position="111"/>
    </location>
</feature>
<feature type="compositionally biased region" description="Polar residues" evidence="4">
    <location>
        <begin position="159"/>
        <end position="179"/>
    </location>
</feature>
<evidence type="ECO:0000259" key="5">
    <source>
        <dbReference type="SMART" id="SM01010"/>
    </source>
</evidence>
<dbReference type="InParanoid" id="A0A1J7JKQ3"/>
<dbReference type="SMART" id="SM01010">
    <property type="entry name" value="AMPKBI"/>
    <property type="match status" value="1"/>
</dbReference>
<feature type="region of interest" description="Disordered" evidence="4">
    <location>
        <begin position="1"/>
        <end position="249"/>
    </location>
</feature>
<proteinExistence type="inferred from homology"/>
<evidence type="ECO:0000256" key="3">
    <source>
        <dbReference type="ARBA" id="ARBA00022490"/>
    </source>
</evidence>
<dbReference type="GO" id="GO:0005737">
    <property type="term" value="C:cytoplasm"/>
    <property type="evidence" value="ECO:0007669"/>
    <property type="project" value="UniProtKB-SubCell"/>
</dbReference>
<feature type="domain" description="Association with the SNF1 complex (ASC)" evidence="5">
    <location>
        <begin position="376"/>
        <end position="483"/>
    </location>
</feature>
<dbReference type="InterPro" id="IPR032640">
    <property type="entry name" value="AMPK1_CBM"/>
</dbReference>
<dbReference type="InterPro" id="IPR050827">
    <property type="entry name" value="CRP1_MDG1_kinase"/>
</dbReference>
<dbReference type="STRING" id="1408157.A0A1J7JKQ3"/>
<dbReference type="AlphaFoldDB" id="A0A1J7JKQ3"/>
<gene>
    <name evidence="6" type="ORF">CONLIGDRAFT_346897</name>
</gene>
<dbReference type="Proteomes" id="UP000182658">
    <property type="component" value="Unassembled WGS sequence"/>
</dbReference>
<feature type="compositionally biased region" description="Acidic residues" evidence="4">
    <location>
        <begin position="213"/>
        <end position="223"/>
    </location>
</feature>
<feature type="compositionally biased region" description="Basic and acidic residues" evidence="4">
    <location>
        <begin position="28"/>
        <end position="39"/>
    </location>
</feature>
<dbReference type="GO" id="GO:0031588">
    <property type="term" value="C:nucleotide-activated protein kinase complex"/>
    <property type="evidence" value="ECO:0007669"/>
    <property type="project" value="TreeGrafter"/>
</dbReference>
<feature type="compositionally biased region" description="Low complexity" evidence="4">
    <location>
        <begin position="75"/>
        <end position="90"/>
    </location>
</feature>
<dbReference type="GO" id="GO:0005634">
    <property type="term" value="C:nucleus"/>
    <property type="evidence" value="ECO:0007669"/>
    <property type="project" value="TreeGrafter"/>
</dbReference>
<dbReference type="OrthoDB" id="531008at2759"/>
<evidence type="ECO:0000256" key="4">
    <source>
        <dbReference type="SAM" id="MobiDB-lite"/>
    </source>
</evidence>
<reference evidence="6 7" key="1">
    <citation type="submission" date="2016-10" db="EMBL/GenBank/DDBJ databases">
        <title>Draft genome sequence of Coniochaeta ligniaria NRRL30616, a lignocellulolytic fungus for bioabatement of inhibitors in plant biomass hydrolysates.</title>
        <authorList>
            <consortium name="DOE Joint Genome Institute"/>
            <person name="Jimenez D.J."/>
            <person name="Hector R.E."/>
            <person name="Riley R."/>
            <person name="Sun H."/>
            <person name="Grigoriev I.V."/>
            <person name="Van Elsas J.D."/>
            <person name="Nichols N.N."/>
        </authorList>
    </citation>
    <scope>NUCLEOTIDE SEQUENCE [LARGE SCALE GENOMIC DNA]</scope>
    <source>
        <strain evidence="6 7">NRRL 30616</strain>
    </source>
</reference>
<keyword evidence="3" id="KW-0963">Cytoplasm</keyword>
<dbReference type="InterPro" id="IPR014756">
    <property type="entry name" value="Ig_E-set"/>
</dbReference>
<feature type="compositionally biased region" description="Basic and acidic residues" evidence="4">
    <location>
        <begin position="122"/>
        <end position="140"/>
    </location>
</feature>
<sequence length="486" mass="52842">MGNNPSSSSKPASPAPHHSLSIQHRNHQQRDADREHNDSSPRPVPVKREVKHPIPVSHQRTAAPPEPSLAQAQGTTVNNSANTNNHSYNSRPKSLQPRPPNNNSSAQPSPAGSLPSPPTKPIDTKPRLDVRTGRNGHEPTKPVAVPNSHNSPPSDPRSPYSNMGTDSATMPHSSVQDMSYLTRPPRLPLPIDQEIHTPGSPIIAPTDLGEPVDPVDDLGDLDADGQGLPRRSSGLSSASDIDKDDDIEELRVHRNRPTVPLTLEWRQGGSKVYVTGTIFQWNRKTKMMPIEGQPGCFTVTCNVLPGTHHIRFLVDNQMLTSTDLPTTVDYGNNLVNYIEISIDDPDEAGGKDGQQATSAKPSPQVEGQEKPHRERPVASLDQFSSQIPKYLKDFDEAEDTPLYNNALAAIQKLPSPPSLPGFLGKPILNAATLIKDDSSVLVNPNHTVLNHLATSSIKDNVLAVSATTRYKDKYVTTIIYKPTDAT</sequence>
<dbReference type="Pfam" id="PF04739">
    <property type="entry name" value="AMPKBI"/>
    <property type="match status" value="1"/>
</dbReference>
<evidence type="ECO:0000313" key="7">
    <source>
        <dbReference type="Proteomes" id="UP000182658"/>
    </source>
</evidence>
<evidence type="ECO:0000256" key="1">
    <source>
        <dbReference type="ARBA" id="ARBA00004496"/>
    </source>
</evidence>
<dbReference type="PANTHER" id="PTHR10343">
    <property type="entry name" value="5'-AMP-ACTIVATED PROTEIN KINASE , BETA SUBUNIT"/>
    <property type="match status" value="1"/>
</dbReference>
<organism evidence="6 7">
    <name type="scientific">Coniochaeta ligniaria NRRL 30616</name>
    <dbReference type="NCBI Taxonomy" id="1408157"/>
    <lineage>
        <taxon>Eukaryota</taxon>
        <taxon>Fungi</taxon>
        <taxon>Dikarya</taxon>
        <taxon>Ascomycota</taxon>
        <taxon>Pezizomycotina</taxon>
        <taxon>Sordariomycetes</taxon>
        <taxon>Sordariomycetidae</taxon>
        <taxon>Coniochaetales</taxon>
        <taxon>Coniochaetaceae</taxon>
        <taxon>Coniochaeta</taxon>
    </lineage>
</organism>
<dbReference type="Gene3D" id="6.20.250.60">
    <property type="match status" value="1"/>
</dbReference>
<dbReference type="InterPro" id="IPR013783">
    <property type="entry name" value="Ig-like_fold"/>
</dbReference>
<evidence type="ECO:0000313" key="6">
    <source>
        <dbReference type="EMBL" id="OIW29844.1"/>
    </source>
</evidence>
<dbReference type="GO" id="GO:0007165">
    <property type="term" value="P:signal transduction"/>
    <property type="evidence" value="ECO:0007669"/>
    <property type="project" value="UniProtKB-ARBA"/>
</dbReference>
<dbReference type="Pfam" id="PF16561">
    <property type="entry name" value="AMPK1_CBM"/>
    <property type="match status" value="1"/>
</dbReference>
<dbReference type="GO" id="GO:0019901">
    <property type="term" value="F:protein kinase binding"/>
    <property type="evidence" value="ECO:0007669"/>
    <property type="project" value="TreeGrafter"/>
</dbReference>
<comment type="subcellular location">
    <subcellularLocation>
        <location evidence="1">Cytoplasm</location>
    </subcellularLocation>
</comment>
<dbReference type="FunCoup" id="A0A1J7JKQ3">
    <property type="interactions" value="419"/>
</dbReference>
<dbReference type="EMBL" id="KV875097">
    <property type="protein sequence ID" value="OIW29844.1"/>
    <property type="molecule type" value="Genomic_DNA"/>
</dbReference>
<dbReference type="PANTHER" id="PTHR10343:SF84">
    <property type="entry name" value="5'-AMP-ACTIVATED PROTEIN KINASE SUBUNIT BETA-1"/>
    <property type="match status" value="1"/>
</dbReference>
<evidence type="ECO:0000256" key="2">
    <source>
        <dbReference type="ARBA" id="ARBA00010926"/>
    </source>
</evidence>
<dbReference type="InterPro" id="IPR037256">
    <property type="entry name" value="ASC_dom_sf"/>
</dbReference>
<dbReference type="InterPro" id="IPR006828">
    <property type="entry name" value="ASC_dom"/>
</dbReference>
<protein>
    <submittedName>
        <fullName evidence="6">AMPKBI-domain-containing protein</fullName>
    </submittedName>
</protein>
<dbReference type="SUPFAM" id="SSF81296">
    <property type="entry name" value="E set domains"/>
    <property type="match status" value="1"/>
</dbReference>
<dbReference type="SUPFAM" id="SSF160219">
    <property type="entry name" value="AMPKBI-like"/>
    <property type="match status" value="1"/>
</dbReference>
<accession>A0A1J7JKQ3</accession>
<feature type="region of interest" description="Disordered" evidence="4">
    <location>
        <begin position="343"/>
        <end position="378"/>
    </location>
</feature>
<dbReference type="Gene3D" id="2.60.40.10">
    <property type="entry name" value="Immunoglobulins"/>
    <property type="match status" value="1"/>
</dbReference>
<dbReference type="CDD" id="cd02859">
    <property type="entry name" value="E_set_AMPKbeta_like_N"/>
    <property type="match status" value="1"/>
</dbReference>
<feature type="compositionally biased region" description="Basic and acidic residues" evidence="4">
    <location>
        <begin position="367"/>
        <end position="376"/>
    </location>
</feature>